<evidence type="ECO:0000313" key="7">
    <source>
        <dbReference type="Proteomes" id="UP000309128"/>
    </source>
</evidence>
<accession>A0A5S4FC78</accession>
<organism evidence="6 7">
    <name type="scientific">Nonomuraea turkmeniaca</name>
    <dbReference type="NCBI Taxonomy" id="103838"/>
    <lineage>
        <taxon>Bacteria</taxon>
        <taxon>Bacillati</taxon>
        <taxon>Actinomycetota</taxon>
        <taxon>Actinomycetes</taxon>
        <taxon>Streptosporangiales</taxon>
        <taxon>Streptosporangiaceae</taxon>
        <taxon>Nonomuraea</taxon>
    </lineage>
</organism>
<dbReference type="PROSITE" id="PS50853">
    <property type="entry name" value="FN3"/>
    <property type="match status" value="1"/>
</dbReference>
<sequence length="593" mass="62772">MATPASADADLVAAYGMEEGSGTTVHDLSGNGNDGTVANPQWVDGKYGKGLRIGELDQILTVPDAPSLRTSGGLTVEAWIKPDGYCPIFAAKGNSYWMGETWGVRTGGQDHDGESTGDLSGGWLHLALVYDGSTLRYVLDGLYRASEALPVTGAVDYDSGPLKIGQSCSDAIVDEVRVYRRGLTDEELQQDMLKAVVVDERPMAPAASADLSTGTIQLSWPAASDDHGISAYEIHQVAYPEDPVDALSLVATVTGLTWTPGCVYRNAIYQYRVVALDTLGQPSQPSEMVGGRVTKPDCPPTAPTVTVYPHDGWAQVRLSGAYDERGVTEVQLHRSATRAFTPSAATLVARVAGTTTELTDHVPARATYYYATLAVDTTGNVSTRSAVVSAFIEAPPNLQTTLVGAYGLNEGTGTALGDSSGRGHTGTATNPSWVSGKYGTALAFGYAATAIVPNLTSQGKVTLSAWVKPKTNARRLEALSRNGFFMYVADWPDDAPSAWVGNGHVVGLQVLPVDTWTHLAATYDGSQIRLYVNGQPVGYAGSTNGLYSDPDRLVIGQDYPYGSLNGMVIDEVRTYDAALTPEQIKSIMTAPIG</sequence>
<dbReference type="InterPro" id="IPR036116">
    <property type="entry name" value="FN3_sf"/>
</dbReference>
<protein>
    <submittedName>
        <fullName evidence="6">LamG domain-containing protein</fullName>
    </submittedName>
</protein>
<dbReference type="SUPFAM" id="SSF49899">
    <property type="entry name" value="Concanavalin A-like lectins/glucanases"/>
    <property type="match status" value="2"/>
</dbReference>
<dbReference type="InterPro" id="IPR006558">
    <property type="entry name" value="LamG-like"/>
</dbReference>
<feature type="domain" description="Fibronectin type-III" evidence="5">
    <location>
        <begin position="201"/>
        <end position="297"/>
    </location>
</feature>
<evidence type="ECO:0000259" key="5">
    <source>
        <dbReference type="PROSITE" id="PS50853"/>
    </source>
</evidence>
<keyword evidence="1" id="KW-0732">Signal</keyword>
<keyword evidence="7" id="KW-1185">Reference proteome</keyword>
<dbReference type="GO" id="GO:0000272">
    <property type="term" value="P:polysaccharide catabolic process"/>
    <property type="evidence" value="ECO:0007669"/>
    <property type="project" value="UniProtKB-KW"/>
</dbReference>
<evidence type="ECO:0000256" key="3">
    <source>
        <dbReference type="ARBA" id="ARBA00023295"/>
    </source>
</evidence>
<dbReference type="PANTHER" id="PTHR47635">
    <property type="entry name" value="CUB DOMAIN-CONTAINING PROTEIN"/>
    <property type="match status" value="1"/>
</dbReference>
<dbReference type="RefSeq" id="WP_138669000.1">
    <property type="nucleotide sequence ID" value="NZ_VCKY01000100.1"/>
</dbReference>
<proteinExistence type="predicted"/>
<comment type="caution">
    <text evidence="6">The sequence shown here is derived from an EMBL/GenBank/DDBJ whole genome shotgun (WGS) entry which is preliminary data.</text>
</comment>
<evidence type="ECO:0000256" key="2">
    <source>
        <dbReference type="ARBA" id="ARBA00023157"/>
    </source>
</evidence>
<dbReference type="SMART" id="SM00560">
    <property type="entry name" value="LamGL"/>
    <property type="match status" value="2"/>
</dbReference>
<dbReference type="EMBL" id="VCKY01000100">
    <property type="protein sequence ID" value="TMR15470.1"/>
    <property type="molecule type" value="Genomic_DNA"/>
</dbReference>
<evidence type="ECO:0000313" key="6">
    <source>
        <dbReference type="EMBL" id="TMR15470.1"/>
    </source>
</evidence>
<dbReference type="OrthoDB" id="2479530at2"/>
<keyword evidence="3" id="KW-0378">Hydrolase</keyword>
<name>A0A5S4FC78_9ACTN</name>
<evidence type="ECO:0000256" key="1">
    <source>
        <dbReference type="ARBA" id="ARBA00022729"/>
    </source>
</evidence>
<dbReference type="PANTHER" id="PTHR47635:SF2">
    <property type="entry name" value="LAMG-LIKE JELLYROLL FOLD DOMAIN-CONTAINING PROTEIN"/>
    <property type="match status" value="1"/>
</dbReference>
<dbReference type="InterPro" id="IPR013320">
    <property type="entry name" value="ConA-like_dom_sf"/>
</dbReference>
<dbReference type="SUPFAM" id="SSF49265">
    <property type="entry name" value="Fibronectin type III"/>
    <property type="match status" value="1"/>
</dbReference>
<dbReference type="Pfam" id="PF13385">
    <property type="entry name" value="Laminin_G_3"/>
    <property type="match status" value="2"/>
</dbReference>
<dbReference type="Proteomes" id="UP000309128">
    <property type="component" value="Unassembled WGS sequence"/>
</dbReference>
<dbReference type="Gene3D" id="2.60.120.200">
    <property type="match status" value="2"/>
</dbReference>
<dbReference type="AlphaFoldDB" id="A0A5S4FC78"/>
<keyword evidence="4" id="KW-0624">Polysaccharide degradation</keyword>
<keyword evidence="2" id="KW-1015">Disulfide bond</keyword>
<reference evidence="6 7" key="1">
    <citation type="submission" date="2019-05" db="EMBL/GenBank/DDBJ databases">
        <title>Draft genome sequence of Nonomuraea turkmeniaca DSM 43926.</title>
        <authorList>
            <person name="Saricaoglu S."/>
            <person name="Isik K."/>
        </authorList>
    </citation>
    <scope>NUCLEOTIDE SEQUENCE [LARGE SCALE GENOMIC DNA]</scope>
    <source>
        <strain evidence="6 7">DSM 43926</strain>
    </source>
</reference>
<keyword evidence="3" id="KW-0326">Glycosidase</keyword>
<dbReference type="InterPro" id="IPR013783">
    <property type="entry name" value="Ig-like_fold"/>
</dbReference>
<evidence type="ECO:0000256" key="4">
    <source>
        <dbReference type="ARBA" id="ARBA00023326"/>
    </source>
</evidence>
<dbReference type="GO" id="GO:0016798">
    <property type="term" value="F:hydrolase activity, acting on glycosyl bonds"/>
    <property type="evidence" value="ECO:0007669"/>
    <property type="project" value="UniProtKB-KW"/>
</dbReference>
<gene>
    <name evidence="6" type="ORF">ETD86_27225</name>
</gene>
<dbReference type="Gene3D" id="2.60.40.10">
    <property type="entry name" value="Immunoglobulins"/>
    <property type="match status" value="2"/>
</dbReference>
<keyword evidence="4" id="KW-0119">Carbohydrate metabolism</keyword>
<dbReference type="InterPro" id="IPR003961">
    <property type="entry name" value="FN3_dom"/>
</dbReference>